<dbReference type="GO" id="GO:0042765">
    <property type="term" value="C:GPI-anchor transamidase complex"/>
    <property type="evidence" value="ECO:0007669"/>
    <property type="project" value="InterPro"/>
</dbReference>
<gene>
    <name evidence="11" type="ORF">PLICRDRAFT_46135</name>
</gene>
<dbReference type="EMBL" id="KN832571">
    <property type="protein sequence ID" value="KII84281.1"/>
    <property type="molecule type" value="Genomic_DNA"/>
</dbReference>
<evidence type="ECO:0000256" key="4">
    <source>
        <dbReference type="ARBA" id="ARBA00022502"/>
    </source>
</evidence>
<keyword evidence="4" id="KW-0337">GPI-anchor biosynthesis</keyword>
<dbReference type="InterPro" id="IPR019540">
    <property type="entry name" value="PtdIno-glycan_biosynth_class_S"/>
</dbReference>
<feature type="transmembrane region" description="Helical" evidence="10">
    <location>
        <begin position="475"/>
        <end position="498"/>
    </location>
</feature>
<dbReference type="AlphaFoldDB" id="A0A0C9SKT2"/>
<dbReference type="UniPathway" id="UPA00196"/>
<keyword evidence="9" id="KW-0325">Glycoprotein</keyword>
<dbReference type="PANTHER" id="PTHR21072:SF13">
    <property type="entry name" value="GPI TRANSAMIDASE COMPONENT PIG-S"/>
    <property type="match status" value="1"/>
</dbReference>
<name>A0A0C9SKT2_PLICR</name>
<dbReference type="Proteomes" id="UP000053263">
    <property type="component" value="Unassembled WGS sequence"/>
</dbReference>
<evidence type="ECO:0000256" key="10">
    <source>
        <dbReference type="SAM" id="Phobius"/>
    </source>
</evidence>
<evidence type="ECO:0008006" key="13">
    <source>
        <dbReference type="Google" id="ProtNLM"/>
    </source>
</evidence>
<keyword evidence="12" id="KW-1185">Reference proteome</keyword>
<keyword evidence="8 10" id="KW-0472">Membrane</keyword>
<evidence type="ECO:0000256" key="1">
    <source>
        <dbReference type="ARBA" id="ARBA00004477"/>
    </source>
</evidence>
<dbReference type="OrthoDB" id="28748at2759"/>
<dbReference type="PANTHER" id="PTHR21072">
    <property type="entry name" value="GPI TRANSAMIDASE COMPONENT PIG-S"/>
    <property type="match status" value="1"/>
</dbReference>
<dbReference type="Pfam" id="PF10510">
    <property type="entry name" value="PIG-S"/>
    <property type="match status" value="1"/>
</dbReference>
<comment type="similarity">
    <text evidence="3">Belongs to the PIGS family.</text>
</comment>
<dbReference type="HOGENOM" id="CLU_010026_3_1_1"/>
<accession>A0A0C9SKT2</accession>
<keyword evidence="7 10" id="KW-1133">Transmembrane helix</keyword>
<reference evidence="11 12" key="1">
    <citation type="submission" date="2014-06" db="EMBL/GenBank/DDBJ databases">
        <title>Evolutionary Origins and Diversification of the Mycorrhizal Mutualists.</title>
        <authorList>
            <consortium name="DOE Joint Genome Institute"/>
            <consortium name="Mycorrhizal Genomics Consortium"/>
            <person name="Kohler A."/>
            <person name="Kuo A."/>
            <person name="Nagy L.G."/>
            <person name="Floudas D."/>
            <person name="Copeland A."/>
            <person name="Barry K.W."/>
            <person name="Cichocki N."/>
            <person name="Veneault-Fourrey C."/>
            <person name="LaButti K."/>
            <person name="Lindquist E.A."/>
            <person name="Lipzen A."/>
            <person name="Lundell T."/>
            <person name="Morin E."/>
            <person name="Murat C."/>
            <person name="Riley R."/>
            <person name="Ohm R."/>
            <person name="Sun H."/>
            <person name="Tunlid A."/>
            <person name="Henrissat B."/>
            <person name="Grigoriev I.V."/>
            <person name="Hibbett D.S."/>
            <person name="Martin F."/>
        </authorList>
    </citation>
    <scope>NUCLEOTIDE SEQUENCE [LARGE SCALE GENOMIC DNA]</scope>
    <source>
        <strain evidence="11 12">FD-325 SS-3</strain>
    </source>
</reference>
<evidence type="ECO:0000313" key="12">
    <source>
        <dbReference type="Proteomes" id="UP000053263"/>
    </source>
</evidence>
<comment type="pathway">
    <text evidence="2">Glycolipid biosynthesis; glycosylphosphatidylinositol-anchor biosynthesis.</text>
</comment>
<evidence type="ECO:0000313" key="11">
    <source>
        <dbReference type="EMBL" id="KII84281.1"/>
    </source>
</evidence>
<evidence type="ECO:0000256" key="7">
    <source>
        <dbReference type="ARBA" id="ARBA00022989"/>
    </source>
</evidence>
<protein>
    <recommendedName>
        <fullName evidence="13">GPI transamidase component PIG-S</fullName>
    </recommendedName>
</protein>
<sequence>MAAVEGTPDPRVSKVVKLSFESDGIRRAIIASYWLVVFLALPLWWNTTSIERLSLPTSRVLAQTDNELRFPVRVQLDTASLNIDETVLAATLQDILADRASAAPLRWKGLDIEVVPKQRSGSPEIRESAGTYTVQLGGDRPRLEKRTLYFPWTKEYSLLRLADVLSILIAPSTSDHQSREHRAVQYAPQYRLAFSLLNEDAADGPAAVGWDIQSAIHRHISPLLGSLSALHNFTLESQIQFHAPLAFSPAWLPDDNSYGLTPEDLTIFVNSAQWTLSSSSSNDPVLHFILFIPTASRRPLNILDAQGMPLLSSAFLLPQWGGISIYNPPAEATTHLELSTSQLDEPFSAFSTQLLALLGVPRLPTGIPSTDRSPLTPWQIDALLRKRAIENTEESQETLQSIVKLVQQIGNMPVGQYVKGDVQDALSALEKLYTVATSSPALALRYSSQALSLTSRAFFNPGMLALLYFPAEHKYAVYTPLFASAFVPLAAAAAREIIAWRRERRLSKREKID</sequence>
<evidence type="ECO:0000256" key="9">
    <source>
        <dbReference type="ARBA" id="ARBA00023180"/>
    </source>
</evidence>
<evidence type="ECO:0000256" key="8">
    <source>
        <dbReference type="ARBA" id="ARBA00023136"/>
    </source>
</evidence>
<dbReference type="GO" id="GO:0006506">
    <property type="term" value="P:GPI anchor biosynthetic process"/>
    <property type="evidence" value="ECO:0007669"/>
    <property type="project" value="UniProtKB-UniPathway"/>
</dbReference>
<proteinExistence type="inferred from homology"/>
<evidence type="ECO:0000256" key="5">
    <source>
        <dbReference type="ARBA" id="ARBA00022692"/>
    </source>
</evidence>
<evidence type="ECO:0000256" key="3">
    <source>
        <dbReference type="ARBA" id="ARBA00005316"/>
    </source>
</evidence>
<evidence type="ECO:0000256" key="6">
    <source>
        <dbReference type="ARBA" id="ARBA00022824"/>
    </source>
</evidence>
<dbReference type="GO" id="GO:0016255">
    <property type="term" value="P:attachment of GPI anchor to protein"/>
    <property type="evidence" value="ECO:0007669"/>
    <property type="project" value="InterPro"/>
</dbReference>
<organism evidence="11 12">
    <name type="scientific">Plicaturopsis crispa FD-325 SS-3</name>
    <dbReference type="NCBI Taxonomy" id="944288"/>
    <lineage>
        <taxon>Eukaryota</taxon>
        <taxon>Fungi</taxon>
        <taxon>Dikarya</taxon>
        <taxon>Basidiomycota</taxon>
        <taxon>Agaricomycotina</taxon>
        <taxon>Agaricomycetes</taxon>
        <taxon>Agaricomycetidae</taxon>
        <taxon>Amylocorticiales</taxon>
        <taxon>Amylocorticiaceae</taxon>
        <taxon>Plicatura</taxon>
        <taxon>Plicaturopsis crispa</taxon>
    </lineage>
</organism>
<evidence type="ECO:0000256" key="2">
    <source>
        <dbReference type="ARBA" id="ARBA00004687"/>
    </source>
</evidence>
<comment type="subcellular location">
    <subcellularLocation>
        <location evidence="1">Endoplasmic reticulum membrane</location>
        <topology evidence="1">Multi-pass membrane protein</topology>
    </subcellularLocation>
</comment>
<keyword evidence="5 10" id="KW-0812">Transmembrane</keyword>
<keyword evidence="6" id="KW-0256">Endoplasmic reticulum</keyword>